<dbReference type="InterPro" id="IPR041916">
    <property type="entry name" value="Anti_sigma_zinc_sf"/>
</dbReference>
<dbReference type="Gene3D" id="1.25.40.10">
    <property type="entry name" value="Tetratricopeptide repeat domain"/>
    <property type="match status" value="1"/>
</dbReference>
<dbReference type="InterPro" id="IPR019734">
    <property type="entry name" value="TPR_rpt"/>
</dbReference>
<dbReference type="Pfam" id="PF13432">
    <property type="entry name" value="TPR_16"/>
    <property type="match status" value="1"/>
</dbReference>
<evidence type="ECO:0000256" key="1">
    <source>
        <dbReference type="PROSITE-ProRule" id="PRU00339"/>
    </source>
</evidence>
<name>L7U769_MYXSD</name>
<dbReference type="EMBL" id="CP004025">
    <property type="protein sequence ID" value="AGC42339.1"/>
    <property type="molecule type" value="Genomic_DNA"/>
</dbReference>
<keyword evidence="4" id="KW-1185">Reference proteome</keyword>
<dbReference type="PROSITE" id="PS50005">
    <property type="entry name" value="TPR"/>
    <property type="match status" value="1"/>
</dbReference>
<feature type="domain" description="Putative zinc-finger" evidence="2">
    <location>
        <begin position="9"/>
        <end position="36"/>
    </location>
</feature>
<dbReference type="OrthoDB" id="5526017at2"/>
<dbReference type="KEGG" id="msd:MYSTI_00990"/>
<dbReference type="STRING" id="1278073.MYSTI_00990"/>
<evidence type="ECO:0000313" key="4">
    <source>
        <dbReference type="Proteomes" id="UP000011131"/>
    </source>
</evidence>
<dbReference type="RefSeq" id="WP_015346602.1">
    <property type="nucleotide sequence ID" value="NC_020126.1"/>
</dbReference>
<reference evidence="3 4" key="1">
    <citation type="journal article" date="2013" name="Genome Announc.">
        <title>Complete genome sequence of Myxococcus stipitatus strain DSM 14675, a fruiting myxobacterium.</title>
        <authorList>
            <person name="Huntley S."/>
            <person name="Kneip S."/>
            <person name="Treuner-Lange A."/>
            <person name="Sogaard-Andersen L."/>
        </authorList>
    </citation>
    <scope>NUCLEOTIDE SEQUENCE [LARGE SCALE GENOMIC DNA]</scope>
    <source>
        <strain evidence="4">DSM 14675 / JCM 12634 / Mx s8</strain>
    </source>
</reference>
<dbReference type="HOGENOM" id="CLU_570876_0_0_7"/>
<dbReference type="InterPro" id="IPR027383">
    <property type="entry name" value="Znf_put"/>
</dbReference>
<feature type="repeat" description="TPR" evidence="1">
    <location>
        <begin position="196"/>
        <end position="229"/>
    </location>
</feature>
<dbReference type="Pfam" id="PF13490">
    <property type="entry name" value="zf-HC2"/>
    <property type="match status" value="1"/>
</dbReference>
<accession>L7U769</accession>
<dbReference type="Gene3D" id="1.10.10.1320">
    <property type="entry name" value="Anti-sigma factor, zinc-finger domain"/>
    <property type="match status" value="1"/>
</dbReference>
<dbReference type="SUPFAM" id="SSF48452">
    <property type="entry name" value="TPR-like"/>
    <property type="match status" value="1"/>
</dbReference>
<organism evidence="3 4">
    <name type="scientific">Myxococcus stipitatus (strain DSM 14675 / JCM 12634 / Mx s8)</name>
    <dbReference type="NCBI Taxonomy" id="1278073"/>
    <lineage>
        <taxon>Bacteria</taxon>
        <taxon>Pseudomonadati</taxon>
        <taxon>Myxococcota</taxon>
        <taxon>Myxococcia</taxon>
        <taxon>Myxococcales</taxon>
        <taxon>Cystobacterineae</taxon>
        <taxon>Myxococcaceae</taxon>
        <taxon>Myxococcus</taxon>
    </lineage>
</organism>
<keyword evidence="1" id="KW-0802">TPR repeat</keyword>
<protein>
    <recommendedName>
        <fullName evidence="2">Putative zinc-finger domain-containing protein</fullName>
    </recommendedName>
</protein>
<gene>
    <name evidence="3" type="ordered locus">MYSTI_00990</name>
</gene>
<dbReference type="PATRIC" id="fig|1278073.3.peg.1032"/>
<dbReference type="Proteomes" id="UP000011131">
    <property type="component" value="Chromosome"/>
</dbReference>
<dbReference type="InterPro" id="IPR011990">
    <property type="entry name" value="TPR-like_helical_dom_sf"/>
</dbReference>
<evidence type="ECO:0000259" key="2">
    <source>
        <dbReference type="Pfam" id="PF13490"/>
    </source>
</evidence>
<sequence>MTTPCTNNRLHLFIDGELSAPDADAFRQHLTRCAECEAGLRDLLQLEFLAARALGTAEVAVAPPEDLLAPVMGAKVVSLAGRFRKVARTVMPVALAAGLAAVGVFRLQAPSEVPGEVWLASADTRTFEARLSHPRADRFLPYSPMRGTSHTTDVLPLRPLAELAERHDFRGIAAAYALRGDWQQAEAFLGQEPESADKANDLAVVALSRQRYEEALGLLTSALRQNPNHSQALWNRALVLRERDLLDRAAASFDTVASLGEEGWSAEARRMAAELRTQLAEERVRWRRQVSDAWLTLTDGSALDVKQLVQRPVVARAALYEAVRTLTSKERVEALLPLARELDALGGGSVLQDYVRQVATRDFAARAPLAQGYAGLLRDRDSKKDATALLDSLRRSGERDIYFGALVQTGFAAVDGAAMSALRGFAEGTPDPWLHLLAEREGIRRELAAGRTADAEKQLMDAMLTCNGLGNIVPCMELN</sequence>
<proteinExistence type="predicted"/>
<evidence type="ECO:0000313" key="3">
    <source>
        <dbReference type="EMBL" id="AGC42339.1"/>
    </source>
</evidence>
<dbReference type="eggNOG" id="COG4995">
    <property type="taxonomic scope" value="Bacteria"/>
</dbReference>
<dbReference type="AlphaFoldDB" id="L7U769"/>